<sequence>MTISKKNPNIQTQVYIILIIGLIIRAVIAFFLNPGYDEAYYYLYTKNLDWSYFDHPPLVAITTGIGIWITGIVNQFTIRIGSLILHTGSLYLLYLTGKKMYNQWAGLFALIIASLIPIFQIAFGILTLPDAPLIFFWTLTLYVASEEFFDFDWQYKPSYRVAIIGVLVGLACLSKYHGFVLGLGLVAFCLSSKPYRRIFFSPWLWLSLGLFLLTLFPLWYWNWQNGWVSFGFQLSGRFDSGEGMEVNFLNLILFFLAGVGYLFPSFGFPLWWITIRSFLIEVFSRPHYPSRLILWVSLPMVIGFTLLGALTQILPTWAMPGFWGLTIMFGHYVCAWNREFPRKIRQWLSFSGIMIYSLLGVVLFHATTGVLQNPSPFLPMGILAPEDDPSTELVDVVRLGSQFNTSVEFRRALMDSDFVFTNAYYLGGYIAMGLAQNEDMVNMPVSCISDDVRGFGFWQPLEDLMGEDGLYVTVEAFGKDEVLLDEFGGYFDSFDFVTEIPLERGGVVVEVFYVYEGKNFSFDEGIAN</sequence>
<dbReference type="RefSeq" id="WP_193801598.1">
    <property type="nucleotide sequence ID" value="NZ_JADEWC010000029.1"/>
</dbReference>
<evidence type="ECO:0000313" key="10">
    <source>
        <dbReference type="EMBL" id="MBE9223359.1"/>
    </source>
</evidence>
<evidence type="ECO:0000256" key="5">
    <source>
        <dbReference type="ARBA" id="ARBA00022692"/>
    </source>
</evidence>
<keyword evidence="5 8" id="KW-0812">Transmembrane</keyword>
<organism evidence="10 11">
    <name type="scientific">Cyanobacterium stanieri LEGE 03274</name>
    <dbReference type="NCBI Taxonomy" id="1828756"/>
    <lineage>
        <taxon>Bacteria</taxon>
        <taxon>Bacillati</taxon>
        <taxon>Cyanobacteriota</taxon>
        <taxon>Cyanophyceae</taxon>
        <taxon>Oscillatoriophycideae</taxon>
        <taxon>Chroococcales</taxon>
        <taxon>Geminocystaceae</taxon>
        <taxon>Cyanobacterium</taxon>
    </lineage>
</organism>
<keyword evidence="11" id="KW-1185">Reference proteome</keyword>
<feature type="transmembrane region" description="Helical" evidence="8">
    <location>
        <begin position="161"/>
        <end position="190"/>
    </location>
</feature>
<feature type="transmembrane region" description="Helical" evidence="8">
    <location>
        <begin position="248"/>
        <end position="272"/>
    </location>
</feature>
<keyword evidence="7 8" id="KW-0472">Membrane</keyword>
<reference evidence="10 11" key="1">
    <citation type="submission" date="2020-10" db="EMBL/GenBank/DDBJ databases">
        <authorList>
            <person name="Castelo-Branco R."/>
            <person name="Eusebio N."/>
            <person name="Adriana R."/>
            <person name="Vieira A."/>
            <person name="Brugerolle De Fraissinette N."/>
            <person name="Rezende De Castro R."/>
            <person name="Schneider M.P."/>
            <person name="Vasconcelos V."/>
            <person name="Leao P.N."/>
        </authorList>
    </citation>
    <scope>NUCLEOTIDE SEQUENCE [LARGE SCALE GENOMIC DNA]</scope>
    <source>
        <strain evidence="10 11">LEGE 03274</strain>
    </source>
</reference>
<evidence type="ECO:0000256" key="1">
    <source>
        <dbReference type="ARBA" id="ARBA00004651"/>
    </source>
</evidence>
<evidence type="ECO:0000256" key="7">
    <source>
        <dbReference type="ARBA" id="ARBA00023136"/>
    </source>
</evidence>
<accession>A0ABR9V751</accession>
<dbReference type="EMBL" id="JADEWC010000029">
    <property type="protein sequence ID" value="MBE9223359.1"/>
    <property type="molecule type" value="Genomic_DNA"/>
</dbReference>
<evidence type="ECO:0000313" key="11">
    <source>
        <dbReference type="Proteomes" id="UP000654604"/>
    </source>
</evidence>
<evidence type="ECO:0000256" key="6">
    <source>
        <dbReference type="ARBA" id="ARBA00022989"/>
    </source>
</evidence>
<keyword evidence="6 8" id="KW-1133">Transmembrane helix</keyword>
<feature type="transmembrane region" description="Helical" evidence="8">
    <location>
        <begin position="317"/>
        <end position="335"/>
    </location>
</feature>
<comment type="caution">
    <text evidence="10">The sequence shown here is derived from an EMBL/GenBank/DDBJ whole genome shotgun (WGS) entry which is preliminary data.</text>
</comment>
<evidence type="ECO:0000256" key="2">
    <source>
        <dbReference type="ARBA" id="ARBA00022475"/>
    </source>
</evidence>
<dbReference type="Pfam" id="PF13231">
    <property type="entry name" value="PMT_2"/>
    <property type="match status" value="1"/>
</dbReference>
<feature type="transmembrane region" description="Helical" evidence="8">
    <location>
        <begin position="347"/>
        <end position="366"/>
    </location>
</feature>
<dbReference type="InterPro" id="IPR038731">
    <property type="entry name" value="RgtA/B/C-like"/>
</dbReference>
<keyword evidence="4" id="KW-0808">Transferase</keyword>
<dbReference type="Proteomes" id="UP000654604">
    <property type="component" value="Unassembled WGS sequence"/>
</dbReference>
<evidence type="ECO:0000256" key="8">
    <source>
        <dbReference type="SAM" id="Phobius"/>
    </source>
</evidence>
<name>A0ABR9V751_9CHRO</name>
<feature type="transmembrane region" description="Helical" evidence="8">
    <location>
        <begin position="103"/>
        <end position="126"/>
    </location>
</feature>
<keyword evidence="3" id="KW-0328">Glycosyltransferase</keyword>
<feature type="transmembrane region" description="Helical" evidence="8">
    <location>
        <begin position="52"/>
        <end position="73"/>
    </location>
</feature>
<feature type="transmembrane region" description="Helical" evidence="8">
    <location>
        <begin position="292"/>
        <end position="311"/>
    </location>
</feature>
<gene>
    <name evidence="10" type="ORF">IQ215_11685</name>
</gene>
<evidence type="ECO:0000256" key="3">
    <source>
        <dbReference type="ARBA" id="ARBA00022676"/>
    </source>
</evidence>
<protein>
    <submittedName>
        <fullName evidence="10">Glycosyltransferase family 39 protein</fullName>
    </submittedName>
</protein>
<feature type="transmembrane region" description="Helical" evidence="8">
    <location>
        <begin position="202"/>
        <end position="221"/>
    </location>
</feature>
<dbReference type="PANTHER" id="PTHR33908">
    <property type="entry name" value="MANNOSYLTRANSFERASE YKCB-RELATED"/>
    <property type="match status" value="1"/>
</dbReference>
<dbReference type="PANTHER" id="PTHR33908:SF11">
    <property type="entry name" value="MEMBRANE PROTEIN"/>
    <property type="match status" value="1"/>
</dbReference>
<keyword evidence="2" id="KW-1003">Cell membrane</keyword>
<proteinExistence type="predicted"/>
<dbReference type="InterPro" id="IPR050297">
    <property type="entry name" value="LipidA_mod_glycosyltrf_83"/>
</dbReference>
<feature type="transmembrane region" description="Helical" evidence="8">
    <location>
        <begin position="12"/>
        <end position="32"/>
    </location>
</feature>
<comment type="subcellular location">
    <subcellularLocation>
        <location evidence="1">Cell membrane</location>
        <topology evidence="1">Multi-pass membrane protein</topology>
    </subcellularLocation>
</comment>
<feature type="domain" description="Glycosyltransferase RgtA/B/C/D-like" evidence="9">
    <location>
        <begin position="54"/>
        <end position="221"/>
    </location>
</feature>
<evidence type="ECO:0000259" key="9">
    <source>
        <dbReference type="Pfam" id="PF13231"/>
    </source>
</evidence>
<evidence type="ECO:0000256" key="4">
    <source>
        <dbReference type="ARBA" id="ARBA00022679"/>
    </source>
</evidence>